<feature type="region of interest" description="C-terminal hotdog fold" evidence="5">
    <location>
        <begin position="641"/>
        <end position="783"/>
    </location>
</feature>
<organism evidence="10 11">
    <name type="scientific">Symbiodinium pilosum</name>
    <name type="common">Dinoflagellate</name>
    <dbReference type="NCBI Taxonomy" id="2952"/>
    <lineage>
        <taxon>Eukaryota</taxon>
        <taxon>Sar</taxon>
        <taxon>Alveolata</taxon>
        <taxon>Dinophyceae</taxon>
        <taxon>Suessiales</taxon>
        <taxon>Symbiodiniaceae</taxon>
        <taxon>Symbiodinium</taxon>
    </lineage>
</organism>
<feature type="domain" description="PKS/mFAS DH" evidence="9">
    <location>
        <begin position="498"/>
        <end position="783"/>
    </location>
</feature>
<dbReference type="InterPro" id="IPR020806">
    <property type="entry name" value="PKS_PP-bd"/>
</dbReference>
<dbReference type="PANTHER" id="PTHR43775:SF37">
    <property type="entry name" value="SI:DKEY-61P9.11"/>
    <property type="match status" value="1"/>
</dbReference>
<feature type="domain" description="Ketosynthase family 3 (KS3)" evidence="8">
    <location>
        <begin position="67"/>
        <end position="469"/>
    </location>
</feature>
<keyword evidence="11" id="KW-1185">Reference proteome</keyword>
<dbReference type="SMART" id="SM00825">
    <property type="entry name" value="PKS_KS"/>
    <property type="match status" value="3"/>
</dbReference>
<evidence type="ECO:0000313" key="10">
    <source>
        <dbReference type="EMBL" id="CAE7547454.1"/>
    </source>
</evidence>
<dbReference type="PROSITE" id="PS52019">
    <property type="entry name" value="PKS_MFAS_DH"/>
    <property type="match status" value="2"/>
</dbReference>
<dbReference type="GO" id="GO:0044550">
    <property type="term" value="P:secondary metabolite biosynthetic process"/>
    <property type="evidence" value="ECO:0007669"/>
    <property type="project" value="UniProtKB-ARBA"/>
</dbReference>
<dbReference type="InterPro" id="IPR020843">
    <property type="entry name" value="ER"/>
</dbReference>
<keyword evidence="2" id="KW-0597">Phosphoprotein</keyword>
<sequence length="4006" mass="425418">MEAGLDSLSAVDFRNQVAKQLPGLKLPNTLMFDYPSPGAIAKYAAAQLAPASAPSLPVARAAAPDSRGPLAALSTACHFPADGDDAQTFWAALVSKTDGVTEIPYERWDVDEYYDPSPNTVGRMYVRHAAFVKNAECFDAALFSISGAEAASMDPQQRLLLEIVQEGFHAAKALLSIGGAASPLSTKDIGSFVGECNNDWGHFKNLETDKMNPFSGTGGSMSISSNRLAYVFGFKGPSVTSDTACSSSLIALDIAAANIGRSRCLAAVSAGVNMNLLPGPFVACCQARMLSEGGRCKTFDASADGYSRGEGAGTVLVRRLSDLGGEASVPAVSGTAANQDGRSSSLTAPNGPAQQEVIQTAWQEAGLAPGASDFIETHGTGTGLGDPIEIGSLCNTMGQGRSSALQVGAVKTNVSHLEGAAGIAGLLKALSAMEHSQEAVVELSRDTLRSFGLSSFGFGGTNTHVTGLAPAGEKDEPEPVEEKIVFNRQRFGWSQTKHPLSVAPRRGGEPGVMVFSAPIKGKVLQLLSHHIIYGEIVVPGATYIEMVIATSAFRLGMEGKRFALENIGFQNPLVLRPSNDDKVNPELNPGVDLYLQIQENTGRWSMSSVESGSSDVINTHGSSGAAELRHLPLEEIRSRCPEEVEDSRMYVPFANIGLPLQPRFRTVRSIKRSQDEIIAWVAAQEDGTNAGFIFGPAVIDGSFQASCAFQNLEALPSLRIPLSIDRVQLLGQGFSPKVWVHHVLLDNSEKQMETNVQLARDDLTVVLTMDRMRLREVRPEHIAKMLAASAGDADEDLLEVEWAPLEGKLGKAEAHLARPLFVGSSTELQPILAREFPEASFVDGEKALLEEKLQGSFTAIVHVAALGEANEMEALESALYLAQIAIQRAAAKSSTPPIWYVTHGTQSGTIRTYMHSGLWGLARTFRMEERGVELRCLDLDGSLSTSDALASDLKHWLTVLKGTEAESEVAVTSTEGSAEASVSRLSRSKAMPLKSTELLMSSRGSLSNLRPVNQEMRRAPEATEAELRVRAVGLNFRDVLNVMGLYPGIPGTFDVKPLRDPGPPGADSAGTVLSTGSDISHIRRGDDVFGECPGCLKVYNAGPGALLTPKPRSWSFEEACCMPVIFVTVEEALGDLAQLKRGERVLIHAAAGGVGLVAIQYAQFVGAEVYATAGADEKHEFLRSLGVKFITSSRNGAKFEEDMKTFLAEAGDDGIDVVLNSLSHDDYIPRSLALLRKGGRFMEIGKRGIWSHEQMFEARPDVMYEKIAADTMMDKEPWRYNGYMKRLISRVDEGGLKPINMHVFDGMENGVKAMQFLQRAQNIGKVVISQQSTLDLKPDSHYVLSGGMGALGMVTAQYLMEEGAKSMTLLSRSGRPSADITELWAALQDSSMELQAAPCDIGVLDAVQDLAKKLKGDQKQTAGLIHLAAVLDDATMPKLTRGHLERSYGAKVWGARHLRFCLQDGSTPWDFALLFSSTSALLGSPGQGNYSAANAALDGHARYWKKSLNEPVVSVQWGPWKEVGMAAQKGTVERLRASGVGSLTNAFGMAALAGCLRSPLSTTIVAQPMRWAVYLKQYPKVPPFLSRFASEVKTAKPKKAAAPAFGGVRAAAPAAVPQVDKVSLKQMLQSIASEVAGGGVVEQDAPLMATPNGMPEAMVPAGPSPTEVKELLKRIASDTTGGLVEEDKPLMESGMDSLSAVEFRNRLSSELPSLDLPNTLIFDYPTIASVAGYATEQLGTTAAPMVMAGIAAPRAPAGSMDEQLSVAGMAAYFPGASSSCSIFHCALTKGVDGGVEVPFTRWELEEVWDPNPDAQGKMYPRHGNFVEGAEFFDSGYFGISPPEARAMDPQQRLLLETSTNGLLDAGLAKADLMGSEVAVHVGLANNDWIQMQSWDVRKISPYTATGMSFSVSAGRISYALGLKGPSYIVDTACSSALVALDCSATALRKGRCMAALNTAANIMASPTTYISFSKPRMLSTNGRCLTFDASADGYARGEGAGAVVLRKPGDAISAAASVEKPGATLERCALLGVAVNQDGRSSTLTAPNGPSQHTVMMIALAEARLAPQEIVHMECHGTGTPLGDPIEIGGIKSANASRNPDTPILLAAVKCNCGHLEGPAASTGLIKSVALMEHAASMASLHLRQLNPSVAALHDLPGIFVTESISISKLASTQPSRLGGGLSSFGFGGTNAHGVVSAATEAGETFRIELARKEATAPPRQLPVAFERRNFAWREVGFRFLRAKPSEGIFEVAMRMDVYDVVKHHVVFGSIVVPGVVFVEMALEATREMFGPGVRITDVNMMFPFVIPIRTTGAEPAATMRFVLKSDTRFQIESTSATGTVTVHAEGGINRAPPRGEEAEVDSAAKANPVDLEALKARVVEVVPTKDVYAAIDGVGLYLGPMFQTAKQLWRKEPDEGSESNVIEVLGRLKLDDGVPNVGYVLHPAVFDGTIHSLGTASVGKNVNDLKIFGGVGRVSIIQSENFSQQDEYWIWLSIKEKLEASETFDLKVMSSNGTVLMLMDNVVFRKVLPEQIQMAIAAQSTPEDDQKIYEIEWQAAPESEEVADALNERWLILYHRMPKGFVDELKSHLGDNHSYACLDASAEWGKLHDYSRVINVVGVKPLPSNATAASAEILDVLDRTLRLMQAMAKEAKEDGPDGMPELWLPICLSNAVVDGDLASSTATLPASHAGIWGLAKAFRNEHPELAATVTLDLEEADCSGLGLANQLLRLQKQRAGGFAEPELAIRTEGEKKMLVPRLVDSTQRLQNEVGNPSFSPDGLYLVTGGTGALGLLFVDWMIRCGARHFALLSRSGQPPADSKSAFRKIEKQMAKLKGSTFSTRRCDISSGADLLSVVAKILDEDHVVKGVVHAAGTLADGLIKDGQNKATLKTVCSAKVDGSLQLHNAAAQLGLPLEFMWLFSSVAAMIGSVAQGNYCAANAFMDTLGARRRAKNLPAISLQWGPWADVGMAARAGTSEGSIARLDPERGLEAMALVLGAAGNLRPAGTLGIARIKWKSLLGQMPKVPPVLSKFGGSSGPKKASAAAAGAVVSADDIKGVVVGVLQDVLEGAGDLDLSTPLMEMGLDSLAGVEFRNRLQASFEGLQLSSTLMFDYPTVPDLVDYIHSQVGPAEDDLAAVGGATLGDVGAMLAIASHAGRYPGCFTNNVEEYWHNMSCGFDTTTELPPERWDMDAYYDPDVDAPGKTYVRLGHFIPGIDQFDGDFFGVSEAEIRSMDPHQWLGFPLCYEAFHAAGLNKESLQGMDCGVFVGCCNLGGNDVDPLGLGPFSNIGFAYSGLSGRVSHVLSLRGPCFTVDTACSSTIVALDSSCQAVKMGRCQSAVATGANVQLSGCIWVGFSKMRGLAFDGRCKTFDSRADGFARGEGIGSAFIRQGAAEGSEVVNLVGLTGVAINHDGRAATITAPNGTAQQRVLRAALADRGTQGEDVTCIECHGTGTALGDPIEVGAQKAVYGKGRSESQPLILAATKSNIGHLEGSAGVAGISKVILAITKAHITPNLHLETLNPNIDLTGEWMQKVTYFEQWVKSDWTMASPMDGQAFVLADASLADPLIASLPNKGVAVSQVGTATAIGEKMKSSGAAAAVFARCLEPGKADPLPGSHLEELLAFLQGAILAELPKLLVVVTRGAYDAKRKSFDAGAAIWGLIRSARMEMPRVTIKTVDVAVEAGTEEIAKAVAAELQGPEGDLEVAYTAEGRCVPRLLEAPQNEAAAMQKHDAMRDADSAAVKKGFSLVTGGLGLVAAEELAALGAPGLVLTSRSGRVAEGQKRLEEQLRKLQALPGLKVHLKICNAGNPGDVAKLVKEAKEAGEPVEGILHAAGVMDRCPLPELDKAHLDKVLAPKANGAWHLHSECPDSSLFVLFSSVSAIVGLAGSASYSSANAYLDALASWRREAGRSGVSLQWGPVSEVGITAAAGSDNLEAMALKTLSPAQVGSALRLCLAAPTPRAEVMLARVDWPAFMREIGMEIPQLMDLKSKEATGGAAKANQVP</sequence>
<dbReference type="InterPro" id="IPR036291">
    <property type="entry name" value="NAD(P)-bd_dom_sf"/>
</dbReference>
<dbReference type="InterPro" id="IPR013149">
    <property type="entry name" value="ADH-like_C"/>
</dbReference>
<dbReference type="InterPro" id="IPR016039">
    <property type="entry name" value="Thiolase-like"/>
</dbReference>
<dbReference type="SMART" id="SM00829">
    <property type="entry name" value="PKS_ER"/>
    <property type="match status" value="1"/>
</dbReference>
<dbReference type="SMART" id="SM00826">
    <property type="entry name" value="PKS_DH"/>
    <property type="match status" value="2"/>
</dbReference>
<dbReference type="Gene3D" id="1.10.1200.10">
    <property type="entry name" value="ACP-like"/>
    <property type="match status" value="3"/>
</dbReference>
<dbReference type="InterPro" id="IPR020807">
    <property type="entry name" value="PKS_DH"/>
</dbReference>
<feature type="domain" description="Carrier" evidence="7">
    <location>
        <begin position="1"/>
        <end position="48"/>
    </location>
</feature>
<dbReference type="GO" id="GO:0004315">
    <property type="term" value="F:3-oxoacyl-[acyl-carrier-protein] synthase activity"/>
    <property type="evidence" value="ECO:0007669"/>
    <property type="project" value="InterPro"/>
</dbReference>
<dbReference type="SMART" id="SM00822">
    <property type="entry name" value="PKS_KR"/>
    <property type="match status" value="3"/>
</dbReference>
<feature type="active site" description="Proton donor; for dehydratase activity" evidence="5">
    <location>
        <position position="700"/>
    </location>
</feature>
<dbReference type="PROSITE" id="PS50075">
    <property type="entry name" value="CARRIER"/>
    <property type="match status" value="3"/>
</dbReference>
<dbReference type="CDD" id="cd05195">
    <property type="entry name" value="enoyl_red"/>
    <property type="match status" value="1"/>
</dbReference>
<dbReference type="Proteomes" id="UP000649617">
    <property type="component" value="Unassembled WGS sequence"/>
</dbReference>
<evidence type="ECO:0000259" key="7">
    <source>
        <dbReference type="PROSITE" id="PS50075"/>
    </source>
</evidence>
<feature type="region of interest" description="C-terminal hotdog fold" evidence="5">
    <location>
        <begin position="2380"/>
        <end position="2534"/>
    </location>
</feature>
<dbReference type="InterPro" id="IPR050091">
    <property type="entry name" value="PKS_NRPS_Biosynth_Enz"/>
</dbReference>
<feature type="active site" description="Proton acceptor; for dehydratase activity" evidence="5">
    <location>
        <position position="2265"/>
    </location>
</feature>
<dbReference type="Pfam" id="PF02801">
    <property type="entry name" value="Ketoacyl-synt_C"/>
    <property type="match status" value="3"/>
</dbReference>
<dbReference type="SMART" id="SM01294">
    <property type="entry name" value="PKS_PP_betabranch"/>
    <property type="match status" value="1"/>
</dbReference>
<dbReference type="Pfam" id="PF00107">
    <property type="entry name" value="ADH_zinc_N"/>
    <property type="match status" value="1"/>
</dbReference>
<feature type="domain" description="Ketosynthase family 3 (KS3)" evidence="8">
    <location>
        <begin position="1761"/>
        <end position="2198"/>
    </location>
</feature>
<dbReference type="Gene3D" id="3.40.50.720">
    <property type="entry name" value="NAD(P)-binding Rossmann-like Domain"/>
    <property type="match status" value="5"/>
</dbReference>
<evidence type="ECO:0000313" key="11">
    <source>
        <dbReference type="Proteomes" id="UP000649617"/>
    </source>
</evidence>
<feature type="domain" description="Ketosynthase family 3 (KS3)" evidence="8">
    <location>
        <begin position="3146"/>
        <end position="3595"/>
    </location>
</feature>
<dbReference type="PROSITE" id="PS00606">
    <property type="entry name" value="KS3_1"/>
    <property type="match status" value="2"/>
</dbReference>
<feature type="domain" description="Carrier" evidence="7">
    <location>
        <begin position="1662"/>
        <end position="1738"/>
    </location>
</feature>
<proteinExistence type="predicted"/>
<dbReference type="GO" id="GO:0016491">
    <property type="term" value="F:oxidoreductase activity"/>
    <property type="evidence" value="ECO:0007669"/>
    <property type="project" value="InterPro"/>
</dbReference>
<feature type="region of interest" description="Disordered" evidence="6">
    <location>
        <begin position="331"/>
        <end position="352"/>
    </location>
</feature>
<feature type="region of interest" description="N-terminal hotdog fold" evidence="5">
    <location>
        <begin position="498"/>
        <end position="623"/>
    </location>
</feature>
<dbReference type="InterPro" id="IPR049552">
    <property type="entry name" value="PKS_DH_N"/>
</dbReference>
<keyword evidence="1" id="KW-0596">Phosphopantetheine</keyword>
<feature type="region of interest" description="N-terminal hotdog fold" evidence="5">
    <location>
        <begin position="2233"/>
        <end position="2356"/>
    </location>
</feature>
<dbReference type="InterPro" id="IPR018201">
    <property type="entry name" value="Ketoacyl_synth_AS"/>
</dbReference>
<keyword evidence="3" id="KW-0808">Transferase</keyword>
<dbReference type="Pfam" id="PF21089">
    <property type="entry name" value="PKS_DH_N"/>
    <property type="match status" value="2"/>
</dbReference>
<dbReference type="InterPro" id="IPR049551">
    <property type="entry name" value="PKS_DH_C"/>
</dbReference>
<evidence type="ECO:0000259" key="9">
    <source>
        <dbReference type="PROSITE" id="PS52019"/>
    </source>
</evidence>
<evidence type="ECO:0000256" key="4">
    <source>
        <dbReference type="ARBA" id="ARBA00023268"/>
    </source>
</evidence>
<dbReference type="InterPro" id="IPR014030">
    <property type="entry name" value="Ketoacyl_synth_N"/>
</dbReference>
<dbReference type="SUPFAM" id="SSF53901">
    <property type="entry name" value="Thiolase-like"/>
    <property type="match status" value="3"/>
</dbReference>
<protein>
    <submittedName>
        <fullName evidence="10">PikAI protein</fullName>
    </submittedName>
</protein>
<dbReference type="EMBL" id="CAJNIZ010033747">
    <property type="protein sequence ID" value="CAE7547454.1"/>
    <property type="molecule type" value="Genomic_DNA"/>
</dbReference>
<evidence type="ECO:0000256" key="3">
    <source>
        <dbReference type="ARBA" id="ARBA00022679"/>
    </source>
</evidence>
<dbReference type="Pfam" id="PF08240">
    <property type="entry name" value="ADH_N"/>
    <property type="match status" value="1"/>
</dbReference>
<dbReference type="InterPro" id="IPR009081">
    <property type="entry name" value="PP-bd_ACP"/>
</dbReference>
<dbReference type="SUPFAM" id="SSF47336">
    <property type="entry name" value="ACP-like"/>
    <property type="match status" value="3"/>
</dbReference>
<evidence type="ECO:0000259" key="8">
    <source>
        <dbReference type="PROSITE" id="PS52004"/>
    </source>
</evidence>
<dbReference type="GO" id="GO:0031177">
    <property type="term" value="F:phosphopantetheine binding"/>
    <property type="evidence" value="ECO:0007669"/>
    <property type="project" value="InterPro"/>
</dbReference>
<feature type="active site" description="Proton acceptor; for dehydratase activity" evidence="5">
    <location>
        <position position="530"/>
    </location>
</feature>
<dbReference type="Gene3D" id="3.90.180.10">
    <property type="entry name" value="Medium-chain alcohol dehydrogenases, catalytic domain"/>
    <property type="match status" value="1"/>
</dbReference>
<dbReference type="Pfam" id="PF00550">
    <property type="entry name" value="PP-binding"/>
    <property type="match status" value="3"/>
</dbReference>
<dbReference type="SUPFAM" id="SSF50129">
    <property type="entry name" value="GroES-like"/>
    <property type="match status" value="1"/>
</dbReference>
<dbReference type="Pfam" id="PF08659">
    <property type="entry name" value="KR"/>
    <property type="match status" value="3"/>
</dbReference>
<dbReference type="GO" id="GO:0006633">
    <property type="term" value="P:fatty acid biosynthetic process"/>
    <property type="evidence" value="ECO:0007669"/>
    <property type="project" value="InterPro"/>
</dbReference>
<feature type="compositionally biased region" description="Polar residues" evidence="6">
    <location>
        <begin position="335"/>
        <end position="352"/>
    </location>
</feature>
<dbReference type="OrthoDB" id="440401at2759"/>
<reference evidence="10" key="1">
    <citation type="submission" date="2021-02" db="EMBL/GenBank/DDBJ databases">
        <authorList>
            <person name="Dougan E. K."/>
            <person name="Rhodes N."/>
            <person name="Thang M."/>
            <person name="Chan C."/>
        </authorList>
    </citation>
    <scope>NUCLEOTIDE SEQUENCE</scope>
</reference>
<evidence type="ECO:0000256" key="5">
    <source>
        <dbReference type="PROSITE-ProRule" id="PRU01363"/>
    </source>
</evidence>
<dbReference type="SMART" id="SM00823">
    <property type="entry name" value="PKS_PP"/>
    <property type="match status" value="3"/>
</dbReference>
<evidence type="ECO:0000256" key="2">
    <source>
        <dbReference type="ARBA" id="ARBA00022553"/>
    </source>
</evidence>
<dbReference type="GO" id="GO:0004312">
    <property type="term" value="F:fatty acid synthase activity"/>
    <property type="evidence" value="ECO:0007669"/>
    <property type="project" value="TreeGrafter"/>
</dbReference>
<name>A0A812TT09_SYMPI</name>
<dbReference type="CDD" id="cd00833">
    <property type="entry name" value="PKS"/>
    <property type="match status" value="3"/>
</dbReference>
<dbReference type="InterPro" id="IPR020841">
    <property type="entry name" value="PKS_Beta-ketoAc_synthase_dom"/>
</dbReference>
<feature type="domain" description="PKS/mFAS DH" evidence="9">
    <location>
        <begin position="2233"/>
        <end position="2534"/>
    </location>
</feature>
<dbReference type="InterPro" id="IPR014031">
    <property type="entry name" value="Ketoacyl_synth_C"/>
</dbReference>
<feature type="active site" description="Proton donor; for dehydratase activity" evidence="5">
    <location>
        <position position="2448"/>
    </location>
</feature>
<dbReference type="InterPro" id="IPR036736">
    <property type="entry name" value="ACP-like_sf"/>
</dbReference>
<dbReference type="InterPro" id="IPR011032">
    <property type="entry name" value="GroES-like_sf"/>
</dbReference>
<dbReference type="Pfam" id="PF14765">
    <property type="entry name" value="PS-DH"/>
    <property type="match status" value="2"/>
</dbReference>
<evidence type="ECO:0000256" key="1">
    <source>
        <dbReference type="ARBA" id="ARBA00022450"/>
    </source>
</evidence>
<feature type="domain" description="Carrier" evidence="7">
    <location>
        <begin position="3050"/>
        <end position="3127"/>
    </location>
</feature>
<dbReference type="PROSITE" id="PS52004">
    <property type="entry name" value="KS3_2"/>
    <property type="match status" value="3"/>
</dbReference>
<dbReference type="Gene3D" id="3.10.129.110">
    <property type="entry name" value="Polyketide synthase dehydratase"/>
    <property type="match status" value="2"/>
</dbReference>
<keyword evidence="4" id="KW-0511">Multifunctional enzyme</keyword>
<dbReference type="InterPro" id="IPR057326">
    <property type="entry name" value="KR_dom"/>
</dbReference>
<dbReference type="Gene3D" id="3.40.47.10">
    <property type="match status" value="3"/>
</dbReference>
<dbReference type="PANTHER" id="PTHR43775">
    <property type="entry name" value="FATTY ACID SYNTHASE"/>
    <property type="match status" value="1"/>
</dbReference>
<dbReference type="InterPro" id="IPR013154">
    <property type="entry name" value="ADH-like_N"/>
</dbReference>
<accession>A0A812TT09</accession>
<dbReference type="InterPro" id="IPR049900">
    <property type="entry name" value="PKS_mFAS_DH"/>
</dbReference>
<dbReference type="SUPFAM" id="SSF51735">
    <property type="entry name" value="NAD(P)-binding Rossmann-fold domains"/>
    <property type="match status" value="7"/>
</dbReference>
<dbReference type="InterPro" id="IPR013968">
    <property type="entry name" value="PKS_KR"/>
</dbReference>
<evidence type="ECO:0000256" key="6">
    <source>
        <dbReference type="SAM" id="MobiDB-lite"/>
    </source>
</evidence>
<gene>
    <name evidence="10" type="primary">pikAI</name>
    <name evidence="10" type="ORF">SPIL2461_LOCUS14526</name>
</gene>
<dbReference type="Pfam" id="PF00109">
    <property type="entry name" value="ketoacyl-synt"/>
    <property type="match status" value="3"/>
</dbReference>
<comment type="caution">
    <text evidence="10">The sequence shown here is derived from an EMBL/GenBank/DDBJ whole genome shotgun (WGS) entry which is preliminary data.</text>
</comment>
<dbReference type="InterPro" id="IPR042104">
    <property type="entry name" value="PKS_dehydratase_sf"/>
</dbReference>